<accession>A0A7X0EHQ3</accession>
<name>A0A7X0EHQ3_9PROT</name>
<comment type="caution">
    <text evidence="4">The sequence shown here is derived from an EMBL/GenBank/DDBJ whole genome shotgun (WGS) entry which is preliminary data.</text>
</comment>
<dbReference type="PROSITE" id="PS01124">
    <property type="entry name" value="HTH_ARAC_FAMILY_2"/>
    <property type="match status" value="1"/>
</dbReference>
<evidence type="ECO:0000256" key="2">
    <source>
        <dbReference type="ARBA" id="ARBA00023163"/>
    </source>
</evidence>
<dbReference type="GO" id="GO:0003700">
    <property type="term" value="F:DNA-binding transcription factor activity"/>
    <property type="evidence" value="ECO:0007669"/>
    <property type="project" value="InterPro"/>
</dbReference>
<dbReference type="Gene3D" id="1.10.10.60">
    <property type="entry name" value="Homeodomain-like"/>
    <property type="match status" value="1"/>
</dbReference>
<proteinExistence type="predicted"/>
<keyword evidence="1" id="KW-0805">Transcription regulation</keyword>
<keyword evidence="2" id="KW-0804">Transcription</keyword>
<gene>
    <name evidence="4" type="ORF">FHS74_005975</name>
</gene>
<dbReference type="RefSeq" id="WP_184807886.1">
    <property type="nucleotide sequence ID" value="NZ_JACIIZ010000032.1"/>
</dbReference>
<dbReference type="SUPFAM" id="SSF46689">
    <property type="entry name" value="Homeodomain-like"/>
    <property type="match status" value="1"/>
</dbReference>
<reference evidence="4 5" key="1">
    <citation type="submission" date="2020-08" db="EMBL/GenBank/DDBJ databases">
        <title>Genomic Encyclopedia of Type Strains, Phase IV (KMG-IV): sequencing the most valuable type-strain genomes for metagenomic binning, comparative biology and taxonomic classification.</title>
        <authorList>
            <person name="Goeker M."/>
        </authorList>
    </citation>
    <scope>NUCLEOTIDE SEQUENCE [LARGE SCALE GENOMIC DNA]</scope>
    <source>
        <strain evidence="4 5">DSM 22198</strain>
    </source>
</reference>
<evidence type="ECO:0000313" key="4">
    <source>
        <dbReference type="EMBL" id="MBB6255376.1"/>
    </source>
</evidence>
<evidence type="ECO:0000259" key="3">
    <source>
        <dbReference type="PROSITE" id="PS01124"/>
    </source>
</evidence>
<keyword evidence="5" id="KW-1185">Reference proteome</keyword>
<organism evidence="4 5">
    <name type="scientific">Nitrospirillum iridis</name>
    <dbReference type="NCBI Taxonomy" id="765888"/>
    <lineage>
        <taxon>Bacteria</taxon>
        <taxon>Pseudomonadati</taxon>
        <taxon>Pseudomonadota</taxon>
        <taxon>Alphaproteobacteria</taxon>
        <taxon>Rhodospirillales</taxon>
        <taxon>Azospirillaceae</taxon>
        <taxon>Nitrospirillum</taxon>
    </lineage>
</organism>
<evidence type="ECO:0000256" key="1">
    <source>
        <dbReference type="ARBA" id="ARBA00023015"/>
    </source>
</evidence>
<dbReference type="AlphaFoldDB" id="A0A7X0EHQ3"/>
<dbReference type="EMBL" id="JACIIZ010000032">
    <property type="protein sequence ID" value="MBB6255376.1"/>
    <property type="molecule type" value="Genomic_DNA"/>
</dbReference>
<protein>
    <submittedName>
        <fullName evidence="4">AraC-like DNA-binding protein</fullName>
    </submittedName>
</protein>
<dbReference type="InterPro" id="IPR009057">
    <property type="entry name" value="Homeodomain-like_sf"/>
</dbReference>
<dbReference type="Pfam" id="PF12833">
    <property type="entry name" value="HTH_18"/>
    <property type="match status" value="1"/>
</dbReference>
<dbReference type="Proteomes" id="UP000539175">
    <property type="component" value="Unassembled WGS sequence"/>
</dbReference>
<keyword evidence="4" id="KW-0238">DNA-binding</keyword>
<dbReference type="GO" id="GO:0043565">
    <property type="term" value="F:sequence-specific DNA binding"/>
    <property type="evidence" value="ECO:0007669"/>
    <property type="project" value="InterPro"/>
</dbReference>
<dbReference type="InterPro" id="IPR018060">
    <property type="entry name" value="HTH_AraC"/>
</dbReference>
<feature type="domain" description="HTH araC/xylS-type" evidence="3">
    <location>
        <begin position="1"/>
        <end position="51"/>
    </location>
</feature>
<sequence>MVNRGSAKSLLCDTDLTLKEITHRLGYTGPSSFCVAFGRAIGMTPKQYMKRHKRG</sequence>
<evidence type="ECO:0000313" key="5">
    <source>
        <dbReference type="Proteomes" id="UP000539175"/>
    </source>
</evidence>